<proteinExistence type="predicted"/>
<evidence type="ECO:0000256" key="1">
    <source>
        <dbReference type="SAM" id="Phobius"/>
    </source>
</evidence>
<dbReference type="Gene3D" id="1.10.437.10">
    <property type="entry name" value="Blc2-like"/>
    <property type="match status" value="1"/>
</dbReference>
<sequence>MDNCNYNIEKVLNVYLRDLRIESLNNNELAILIMIRECCEVIKKDYKTEFNEICNFILHNNVKSCYDINDVKNIIIETINSDFRPSVILASISLLSVIIKKKKNENNEVVNDDLALNELINTFSSYQKDIISFVEKNKKNNKYNDFIFSIINFFVIVGSIIITYYLLKIIGRIRWK</sequence>
<protein>
    <submittedName>
        <fullName evidence="2">Antiapoptotic membrane protein</fullName>
    </submittedName>
</protein>
<dbReference type="Proteomes" id="UP000134642">
    <property type="component" value="Segment"/>
</dbReference>
<dbReference type="Pfam" id="PF11099">
    <property type="entry name" value="M11L"/>
    <property type="match status" value="1"/>
</dbReference>
<organism evidence="2 3">
    <name type="scientific">Goatpox virus FZ</name>
    <dbReference type="NCBI Taxonomy" id="1416740"/>
    <lineage>
        <taxon>Viruses</taxon>
        <taxon>Varidnaviria</taxon>
        <taxon>Bamfordvirae</taxon>
        <taxon>Nucleocytoviricota</taxon>
        <taxon>Pokkesviricetes</taxon>
        <taxon>Chitovirales</taxon>
        <taxon>Poxviridae</taxon>
        <taxon>Chordopoxvirinae</taxon>
        <taxon>Capripoxvirus</taxon>
        <taxon>Capripoxvirus goatpox</taxon>
        <taxon>Goatpox virus</taxon>
    </lineage>
</organism>
<evidence type="ECO:0000313" key="3">
    <source>
        <dbReference type="Proteomes" id="UP000134642"/>
    </source>
</evidence>
<keyword evidence="1" id="KW-1133">Transmembrane helix</keyword>
<gene>
    <name evidence="2" type="primary">GTPV014</name>
</gene>
<keyword evidence="1" id="KW-0472">Membrane</keyword>
<accession>A0A075CH18</accession>
<feature type="transmembrane region" description="Helical" evidence="1">
    <location>
        <begin position="146"/>
        <end position="167"/>
    </location>
</feature>
<name>A0A075CH18_9POXV</name>
<dbReference type="EMBL" id="KC951854">
    <property type="protein sequence ID" value="AGZ95332.1"/>
    <property type="molecule type" value="Genomic_DNA"/>
</dbReference>
<keyword evidence="1" id="KW-0812">Transmembrane</keyword>
<dbReference type="InterPro" id="IPR021119">
    <property type="entry name" value="Poxvirus_F1/C10"/>
</dbReference>
<dbReference type="InterPro" id="IPR036834">
    <property type="entry name" value="Bcl-2-like_sf"/>
</dbReference>
<dbReference type="SMR" id="A0A075CH18"/>
<dbReference type="GO" id="GO:0033668">
    <property type="term" value="P:symbiont-mediated suppression of host apoptosis"/>
    <property type="evidence" value="ECO:0007669"/>
    <property type="project" value="InterPro"/>
</dbReference>
<reference evidence="2 3" key="1">
    <citation type="journal article" date="2014" name="Vet. Microbiol.">
        <title>Complete genome sequence analysis of goatpox virus isolated from China shows high variation.</title>
        <authorList>
            <person name="Zeng X."/>
            <person name="Chi X."/>
            <person name="Li W."/>
            <person name="Hao W."/>
            <person name="Li M."/>
            <person name="Huang X."/>
            <person name="Huang Y."/>
            <person name="Rock D.L."/>
            <person name="Luo S."/>
            <person name="Wang S."/>
        </authorList>
    </citation>
    <scope>NUCLEOTIDE SEQUENCE [LARGE SCALE GENOMIC DNA]</scope>
    <source>
        <strain evidence="2">FZ</strain>
    </source>
</reference>
<evidence type="ECO:0000313" key="2">
    <source>
        <dbReference type="EMBL" id="AGZ95332.1"/>
    </source>
</evidence>